<proteinExistence type="predicted"/>
<gene>
    <name evidence="5" type="ORF">KI387_009845</name>
</gene>
<accession>A0AA38FK64</accession>
<dbReference type="EMBL" id="JAHRHJ020000008">
    <property type="protein sequence ID" value="KAH9305441.1"/>
    <property type="molecule type" value="Genomic_DNA"/>
</dbReference>
<dbReference type="GO" id="GO:0050832">
    <property type="term" value="P:defense response to fungus"/>
    <property type="evidence" value="ECO:0007669"/>
    <property type="project" value="InterPro"/>
</dbReference>
<keyword evidence="2" id="KW-0539">Nucleus</keyword>
<feature type="compositionally biased region" description="Acidic residues" evidence="3">
    <location>
        <begin position="275"/>
        <end position="284"/>
    </location>
</feature>
<evidence type="ECO:0000259" key="4">
    <source>
        <dbReference type="PROSITE" id="PS51138"/>
    </source>
</evidence>
<feature type="compositionally biased region" description="Acidic residues" evidence="3">
    <location>
        <begin position="323"/>
        <end position="334"/>
    </location>
</feature>
<feature type="region of interest" description="Disordered" evidence="3">
    <location>
        <begin position="233"/>
        <end position="334"/>
    </location>
</feature>
<evidence type="ECO:0000313" key="6">
    <source>
        <dbReference type="Proteomes" id="UP000824469"/>
    </source>
</evidence>
<dbReference type="AlphaFoldDB" id="A0AA38FK64"/>
<evidence type="ECO:0000256" key="1">
    <source>
        <dbReference type="ARBA" id="ARBA00004123"/>
    </source>
</evidence>
<dbReference type="PANTHER" id="PTHR33432">
    <property type="entry name" value="PROTEIN EMSY-LIKE 4"/>
    <property type="match status" value="1"/>
</dbReference>
<dbReference type="SUPFAM" id="SSF158639">
    <property type="entry name" value="ENT-like"/>
    <property type="match status" value="1"/>
</dbReference>
<evidence type="ECO:0000256" key="2">
    <source>
        <dbReference type="ARBA" id="ARBA00023242"/>
    </source>
</evidence>
<protein>
    <recommendedName>
        <fullName evidence="4">ENT domain-containing protein</fullName>
    </recommendedName>
</protein>
<dbReference type="PROSITE" id="PS51138">
    <property type="entry name" value="ENT"/>
    <property type="match status" value="1"/>
</dbReference>
<dbReference type="InterPro" id="IPR005491">
    <property type="entry name" value="ENT_dom"/>
</dbReference>
<dbReference type="InterPro" id="IPR036142">
    <property type="entry name" value="ENT_dom-like_sf"/>
</dbReference>
<dbReference type="Proteomes" id="UP000824469">
    <property type="component" value="Unassembled WGS sequence"/>
</dbReference>
<dbReference type="Gene3D" id="1.10.1240.40">
    <property type="entry name" value="ENT domain"/>
    <property type="match status" value="1"/>
</dbReference>
<feature type="domain" description="ENT" evidence="4">
    <location>
        <begin position="15"/>
        <end position="104"/>
    </location>
</feature>
<keyword evidence="6" id="KW-1185">Reference proteome</keyword>
<comment type="caution">
    <text evidence="5">The sequence shown here is derived from an EMBL/GenBank/DDBJ whole genome shotgun (WGS) entry which is preliminary data.</text>
</comment>
<feature type="compositionally biased region" description="Low complexity" evidence="3">
    <location>
        <begin position="309"/>
        <end position="322"/>
    </location>
</feature>
<dbReference type="GO" id="GO:0005634">
    <property type="term" value="C:nucleus"/>
    <property type="evidence" value="ECO:0007669"/>
    <property type="project" value="UniProtKB-SubCell"/>
</dbReference>
<dbReference type="Pfam" id="PF03735">
    <property type="entry name" value="ENT"/>
    <property type="match status" value="1"/>
</dbReference>
<comment type="subcellular location">
    <subcellularLocation>
        <location evidence="1">Nucleus</location>
    </subcellularLocation>
</comment>
<feature type="compositionally biased region" description="Basic and acidic residues" evidence="3">
    <location>
        <begin position="265"/>
        <end position="274"/>
    </location>
</feature>
<organism evidence="5 6">
    <name type="scientific">Taxus chinensis</name>
    <name type="common">Chinese yew</name>
    <name type="synonym">Taxus wallichiana var. chinensis</name>
    <dbReference type="NCBI Taxonomy" id="29808"/>
    <lineage>
        <taxon>Eukaryota</taxon>
        <taxon>Viridiplantae</taxon>
        <taxon>Streptophyta</taxon>
        <taxon>Embryophyta</taxon>
        <taxon>Tracheophyta</taxon>
        <taxon>Spermatophyta</taxon>
        <taxon>Pinopsida</taxon>
        <taxon>Pinidae</taxon>
        <taxon>Conifers II</taxon>
        <taxon>Cupressales</taxon>
        <taxon>Taxaceae</taxon>
        <taxon>Taxus</taxon>
    </lineage>
</organism>
<name>A0AA38FK64_TAXCH</name>
<dbReference type="PANTHER" id="PTHR33432:SF33">
    <property type="entry name" value="OS03G0796400 PROTEIN"/>
    <property type="match status" value="1"/>
</dbReference>
<feature type="non-terminal residue" evidence="5">
    <location>
        <position position="334"/>
    </location>
</feature>
<reference evidence="5 6" key="1">
    <citation type="journal article" date="2021" name="Nat. Plants">
        <title>The Taxus genome provides insights into paclitaxel biosynthesis.</title>
        <authorList>
            <person name="Xiong X."/>
            <person name="Gou J."/>
            <person name="Liao Q."/>
            <person name="Li Y."/>
            <person name="Zhou Q."/>
            <person name="Bi G."/>
            <person name="Li C."/>
            <person name="Du R."/>
            <person name="Wang X."/>
            <person name="Sun T."/>
            <person name="Guo L."/>
            <person name="Liang H."/>
            <person name="Lu P."/>
            <person name="Wu Y."/>
            <person name="Zhang Z."/>
            <person name="Ro D.K."/>
            <person name="Shang Y."/>
            <person name="Huang S."/>
            <person name="Yan J."/>
        </authorList>
    </citation>
    <scope>NUCLEOTIDE SEQUENCE [LARGE SCALE GENOMIC DNA]</scope>
    <source>
        <strain evidence="5">Ta-2019</strain>
    </source>
</reference>
<evidence type="ECO:0000313" key="5">
    <source>
        <dbReference type="EMBL" id="KAH9305441.1"/>
    </source>
</evidence>
<evidence type="ECO:0000256" key="3">
    <source>
        <dbReference type="SAM" id="MobiDB-lite"/>
    </source>
</evidence>
<dbReference type="InterPro" id="IPR033485">
    <property type="entry name" value="EMSY-LIKE_plant"/>
</dbReference>
<sequence length="334" mass="38354">QLEDRIDYHEELPRLQRHLKKLKWKAYKGLLWALKMDHQKINWELELAIEEIKKALAIPQEEHNKIVQELENDFRQIDVEANRRAGVYGDAFEMEIHEDEGKNSKCYNQSIVGEYAWIKWAADGKFRKVLIIDYDLENGAHELLHVEEKLYEWLNLNELLSEDIQWECPQEYNDKNVNSQETIYLYEHSQLMGMVEQVLSEPADPSLLDEALKYSEEQKRLVDMALEAVANKIGQLTDQNEPENEEFYGNDNDRDGSGNQEDEEKLVAEETKEEGLEEIGEDVGGDDRIKSVDSECNVDSDGNNHDSGGDSTMSGDSSSDQSGDTDDSSSDSDD</sequence>